<sequence>MTVMDVGKGNQMSLSSSISHHQFRQLEKDNFDAERSDFITPIQFNNCGSCERALEEQFPSTTVVYICDFHRIQAMQRWEKAGKKTNYGKTRNVLELNAKNIICN</sequence>
<dbReference type="AlphaFoldDB" id="A0A6S7IIF0"/>
<dbReference type="Proteomes" id="UP001152795">
    <property type="component" value="Unassembled WGS sequence"/>
</dbReference>
<evidence type="ECO:0000313" key="1">
    <source>
        <dbReference type="EMBL" id="CAB4017457.1"/>
    </source>
</evidence>
<name>A0A6S7IIF0_PARCT</name>
<accession>A0A6S7IIF0</accession>
<proteinExistence type="predicted"/>
<reference evidence="1" key="1">
    <citation type="submission" date="2020-04" db="EMBL/GenBank/DDBJ databases">
        <authorList>
            <person name="Alioto T."/>
            <person name="Alioto T."/>
            <person name="Gomez Garrido J."/>
        </authorList>
    </citation>
    <scope>NUCLEOTIDE SEQUENCE</scope>
    <source>
        <strain evidence="1">A484AB</strain>
    </source>
</reference>
<keyword evidence="2" id="KW-1185">Reference proteome</keyword>
<comment type="caution">
    <text evidence="1">The sequence shown here is derived from an EMBL/GenBank/DDBJ whole genome shotgun (WGS) entry which is preliminary data.</text>
</comment>
<evidence type="ECO:0000313" key="2">
    <source>
        <dbReference type="Proteomes" id="UP001152795"/>
    </source>
</evidence>
<dbReference type="EMBL" id="CACRXK020009555">
    <property type="protein sequence ID" value="CAB4017457.1"/>
    <property type="molecule type" value="Genomic_DNA"/>
</dbReference>
<gene>
    <name evidence="1" type="ORF">PACLA_8A036380</name>
</gene>
<protein>
    <submittedName>
        <fullName evidence="1">Uncharacterized protein</fullName>
    </submittedName>
</protein>
<organism evidence="1 2">
    <name type="scientific">Paramuricea clavata</name>
    <name type="common">Red gorgonian</name>
    <name type="synonym">Violescent sea-whip</name>
    <dbReference type="NCBI Taxonomy" id="317549"/>
    <lineage>
        <taxon>Eukaryota</taxon>
        <taxon>Metazoa</taxon>
        <taxon>Cnidaria</taxon>
        <taxon>Anthozoa</taxon>
        <taxon>Octocorallia</taxon>
        <taxon>Malacalcyonacea</taxon>
        <taxon>Plexauridae</taxon>
        <taxon>Paramuricea</taxon>
    </lineage>
</organism>